<reference evidence="1 2" key="1">
    <citation type="submission" date="2024-06" db="EMBL/GenBank/DDBJ databases">
        <title>Burkholderia sola in Mexico.</title>
        <authorList>
            <person name="Estrada P."/>
        </authorList>
    </citation>
    <scope>NUCLEOTIDE SEQUENCE [LARGE SCALE GENOMIC DNA]</scope>
    <source>
        <strain evidence="1 2">CpTa8-5</strain>
    </source>
</reference>
<dbReference type="EMBL" id="JBEWCH010000001">
    <property type="protein sequence ID" value="MET1473091.1"/>
    <property type="molecule type" value="Genomic_DNA"/>
</dbReference>
<proteinExistence type="predicted"/>
<dbReference type="RefSeq" id="WP_209924369.1">
    <property type="nucleotide sequence ID" value="NZ_JBEWCH010000001.1"/>
</dbReference>
<gene>
    <name evidence="1" type="ORF">ABXL37_02420</name>
</gene>
<protein>
    <submittedName>
        <fullName evidence="1">Uncharacterized protein</fullName>
    </submittedName>
</protein>
<evidence type="ECO:0000313" key="1">
    <source>
        <dbReference type="EMBL" id="MET1473091.1"/>
    </source>
</evidence>
<name>A0ABV2C1X4_9BURK</name>
<accession>A0ABV2C1X4</accession>
<sequence>MLESVEESGPALRQRWRITRPKAIRYIRKRRRAARFAARPARFRPAVPHTAPRQRGRIDDATRLTPTESCKMLRI</sequence>
<dbReference type="Proteomes" id="UP001548587">
    <property type="component" value="Unassembled WGS sequence"/>
</dbReference>
<organism evidence="1 2">
    <name type="scientific">Burkholderia sola</name>
    <dbReference type="NCBI Taxonomy" id="2843302"/>
    <lineage>
        <taxon>Bacteria</taxon>
        <taxon>Pseudomonadati</taxon>
        <taxon>Pseudomonadota</taxon>
        <taxon>Betaproteobacteria</taxon>
        <taxon>Burkholderiales</taxon>
        <taxon>Burkholderiaceae</taxon>
        <taxon>Burkholderia</taxon>
        <taxon>Burkholderia cepacia complex</taxon>
    </lineage>
</organism>
<keyword evidence="2" id="KW-1185">Reference proteome</keyword>
<evidence type="ECO:0000313" key="2">
    <source>
        <dbReference type="Proteomes" id="UP001548587"/>
    </source>
</evidence>
<comment type="caution">
    <text evidence="1">The sequence shown here is derived from an EMBL/GenBank/DDBJ whole genome shotgun (WGS) entry which is preliminary data.</text>
</comment>